<gene>
    <name evidence="1" type="ORF">UFOPK3773_01866</name>
</gene>
<dbReference type="Pfam" id="PF04365">
    <property type="entry name" value="BrnT_toxin"/>
    <property type="match status" value="1"/>
</dbReference>
<proteinExistence type="predicted"/>
<sequence>MLLGMGFEFDPAKSASNRAKHGIEFIEAQALWDDARSIELATRGRDESRSIVIGRIDGRLWAAIFTHRFGAIRIISVRRARTSEEALYEG</sequence>
<protein>
    <submittedName>
        <fullName evidence="1">Unannotated protein</fullName>
    </submittedName>
</protein>
<organism evidence="1">
    <name type="scientific">freshwater metagenome</name>
    <dbReference type="NCBI Taxonomy" id="449393"/>
    <lineage>
        <taxon>unclassified sequences</taxon>
        <taxon>metagenomes</taxon>
        <taxon>ecological metagenomes</taxon>
    </lineage>
</organism>
<dbReference type="AlphaFoldDB" id="A0A6J7KT10"/>
<dbReference type="InterPro" id="IPR007460">
    <property type="entry name" value="BrnT_toxin"/>
</dbReference>
<reference evidence="1" key="1">
    <citation type="submission" date="2020-05" db="EMBL/GenBank/DDBJ databases">
        <authorList>
            <person name="Chiriac C."/>
            <person name="Salcher M."/>
            <person name="Ghai R."/>
            <person name="Kavagutti S V."/>
        </authorList>
    </citation>
    <scope>NUCLEOTIDE SEQUENCE</scope>
</reference>
<dbReference type="EMBL" id="CAFBNF010000260">
    <property type="protein sequence ID" value="CAB4958920.1"/>
    <property type="molecule type" value="Genomic_DNA"/>
</dbReference>
<dbReference type="Gene3D" id="3.10.450.530">
    <property type="entry name" value="Ribonuclease toxin, BrnT, of type II toxin-antitoxin system"/>
    <property type="match status" value="1"/>
</dbReference>
<evidence type="ECO:0000313" key="1">
    <source>
        <dbReference type="EMBL" id="CAB4958920.1"/>
    </source>
</evidence>
<dbReference type="InterPro" id="IPR038573">
    <property type="entry name" value="BrnT_sf"/>
</dbReference>
<name>A0A6J7KT10_9ZZZZ</name>
<accession>A0A6J7KT10</accession>